<dbReference type="InterPro" id="IPR000182">
    <property type="entry name" value="GNAT_dom"/>
</dbReference>
<protein>
    <submittedName>
        <fullName evidence="3">Protein N-acetyltransferase, RimJ/RimL family</fullName>
    </submittedName>
</protein>
<evidence type="ECO:0000313" key="3">
    <source>
        <dbReference type="EMBL" id="SDJ60756.1"/>
    </source>
</evidence>
<gene>
    <name evidence="3" type="ORF">SAMN04488026_102071</name>
</gene>
<sequence>MIERLETDRLILRRPTPEDAAAYIAYYASNWRATHGPVMQADGARRRYQRILGHWEKNGYGRFVVELKEQPGAIGLVGPHWPDSYPEPELTGQLWTRDAVGNGYGLESVAAARAHAYSALGWTSAVTYIHAENTHAVRMARKLGARIDPTVHAPASLDGHDAWRHPSPEELSGTFVPSPARRKIAKPRKPAAPTLKTRRLTLRPYRIEDFEPYAAFLASDRARHIHGPHSIETAWQWFTNDIAHWSLFGYGGLMIEHKRRLIGQVAITSGYRFPEPVLGWFLFDGNEGKGFATEAGFALRNFAYESAGLETLVSYSAPENARSIAVSIRLGAVRDPQAQPPAMGDNSVAFRHPAPDSDGSPEAYA</sequence>
<keyword evidence="3" id="KW-0808">Transferase</keyword>
<keyword evidence="4" id="KW-1185">Reference proteome</keyword>
<dbReference type="STRING" id="571298.SAMN04488026_102071"/>
<dbReference type="AlphaFoldDB" id="A0A1G8V3Q7"/>
<dbReference type="EMBL" id="FNEK01000020">
    <property type="protein sequence ID" value="SDJ60756.1"/>
    <property type="molecule type" value="Genomic_DNA"/>
</dbReference>
<evidence type="ECO:0000313" key="4">
    <source>
        <dbReference type="Proteomes" id="UP000199382"/>
    </source>
</evidence>
<reference evidence="3 4" key="1">
    <citation type="submission" date="2016-10" db="EMBL/GenBank/DDBJ databases">
        <authorList>
            <person name="de Groot N.N."/>
        </authorList>
    </citation>
    <scope>NUCLEOTIDE SEQUENCE [LARGE SCALE GENOMIC DNA]</scope>
    <source>
        <strain evidence="3 4">DSM 25294</strain>
    </source>
</reference>
<dbReference type="Proteomes" id="UP000199382">
    <property type="component" value="Unassembled WGS sequence"/>
</dbReference>
<organism evidence="3 4">
    <name type="scientific">Aliiruegeria lutimaris</name>
    <dbReference type="NCBI Taxonomy" id="571298"/>
    <lineage>
        <taxon>Bacteria</taxon>
        <taxon>Pseudomonadati</taxon>
        <taxon>Pseudomonadota</taxon>
        <taxon>Alphaproteobacteria</taxon>
        <taxon>Rhodobacterales</taxon>
        <taxon>Roseobacteraceae</taxon>
        <taxon>Aliiruegeria</taxon>
    </lineage>
</organism>
<evidence type="ECO:0000256" key="1">
    <source>
        <dbReference type="SAM" id="MobiDB-lite"/>
    </source>
</evidence>
<feature type="domain" description="N-acetyltransferase" evidence="2">
    <location>
        <begin position="10"/>
        <end position="168"/>
    </location>
</feature>
<evidence type="ECO:0000259" key="2">
    <source>
        <dbReference type="PROSITE" id="PS51186"/>
    </source>
</evidence>
<dbReference type="SUPFAM" id="SSF55729">
    <property type="entry name" value="Acyl-CoA N-acyltransferases (Nat)"/>
    <property type="match status" value="2"/>
</dbReference>
<dbReference type="PANTHER" id="PTHR43792">
    <property type="entry name" value="GNAT FAMILY, PUTATIVE (AFU_ORTHOLOGUE AFUA_3G00765)-RELATED-RELATED"/>
    <property type="match status" value="1"/>
</dbReference>
<accession>A0A1G8V3Q7</accession>
<name>A0A1G8V3Q7_9RHOB</name>
<dbReference type="RefSeq" id="WP_170844546.1">
    <property type="nucleotide sequence ID" value="NZ_FNEK01000020.1"/>
</dbReference>
<dbReference type="InterPro" id="IPR051531">
    <property type="entry name" value="N-acetyltransferase"/>
</dbReference>
<proteinExistence type="predicted"/>
<dbReference type="Gene3D" id="3.40.630.30">
    <property type="match status" value="2"/>
</dbReference>
<dbReference type="PANTHER" id="PTHR43792:SF1">
    <property type="entry name" value="N-ACETYLTRANSFERASE DOMAIN-CONTAINING PROTEIN"/>
    <property type="match status" value="1"/>
</dbReference>
<dbReference type="Pfam" id="PF13302">
    <property type="entry name" value="Acetyltransf_3"/>
    <property type="match status" value="2"/>
</dbReference>
<dbReference type="PROSITE" id="PS51186">
    <property type="entry name" value="GNAT"/>
    <property type="match status" value="1"/>
</dbReference>
<feature type="region of interest" description="Disordered" evidence="1">
    <location>
        <begin position="336"/>
        <end position="365"/>
    </location>
</feature>
<dbReference type="GO" id="GO:0016747">
    <property type="term" value="F:acyltransferase activity, transferring groups other than amino-acyl groups"/>
    <property type="evidence" value="ECO:0007669"/>
    <property type="project" value="InterPro"/>
</dbReference>
<dbReference type="InterPro" id="IPR016181">
    <property type="entry name" value="Acyl_CoA_acyltransferase"/>
</dbReference>